<dbReference type="GO" id="GO:0032922">
    <property type="term" value="P:circadian regulation of gene expression"/>
    <property type="evidence" value="ECO:0007669"/>
    <property type="project" value="TreeGrafter"/>
</dbReference>
<keyword evidence="3" id="KW-0863">Zinc-finger</keyword>
<dbReference type="Gene3D" id="3.30.40.10">
    <property type="entry name" value="Zinc/RING finger domain, C3HC4 (zinc finger)"/>
    <property type="match status" value="1"/>
</dbReference>
<dbReference type="GO" id="GO:0006357">
    <property type="term" value="P:regulation of transcription by RNA polymerase II"/>
    <property type="evidence" value="ECO:0007669"/>
    <property type="project" value="TreeGrafter"/>
</dbReference>
<feature type="compositionally biased region" description="Basic and acidic residues" evidence="5">
    <location>
        <begin position="1375"/>
        <end position="1390"/>
    </location>
</feature>
<dbReference type="OrthoDB" id="10029243at2759"/>
<keyword evidence="2" id="KW-0479">Metal-binding</keyword>
<feature type="region of interest" description="Disordered" evidence="5">
    <location>
        <begin position="313"/>
        <end position="405"/>
    </location>
</feature>
<feature type="compositionally biased region" description="Basic and acidic residues" evidence="5">
    <location>
        <begin position="1178"/>
        <end position="1192"/>
    </location>
</feature>
<feature type="region of interest" description="Disordered" evidence="5">
    <location>
        <begin position="991"/>
        <end position="1010"/>
    </location>
</feature>
<feature type="compositionally biased region" description="Polar residues" evidence="5">
    <location>
        <begin position="492"/>
        <end position="507"/>
    </location>
</feature>
<feature type="compositionally biased region" description="Low complexity" evidence="5">
    <location>
        <begin position="364"/>
        <end position="377"/>
    </location>
</feature>
<feature type="compositionally biased region" description="Pro residues" evidence="5">
    <location>
        <begin position="1480"/>
        <end position="1492"/>
    </location>
</feature>
<dbReference type="InterPro" id="IPR013083">
    <property type="entry name" value="Znf_RING/FYVE/PHD"/>
</dbReference>
<feature type="region of interest" description="Disordered" evidence="5">
    <location>
        <begin position="1086"/>
        <end position="1109"/>
    </location>
</feature>
<feature type="compositionally biased region" description="Basic and acidic residues" evidence="5">
    <location>
        <begin position="659"/>
        <end position="675"/>
    </location>
</feature>
<evidence type="ECO:0000256" key="1">
    <source>
        <dbReference type="ARBA" id="ARBA00022553"/>
    </source>
</evidence>
<dbReference type="PANTHER" id="PTHR14955:SF6">
    <property type="entry name" value="RETINOIC ACID-INDUCED PROTEIN 1"/>
    <property type="match status" value="1"/>
</dbReference>
<feature type="compositionally biased region" description="Basic and acidic residues" evidence="5">
    <location>
        <begin position="20"/>
        <end position="32"/>
    </location>
</feature>
<keyword evidence="1" id="KW-0597">Phosphoprotein</keyword>
<feature type="region of interest" description="Disordered" evidence="5">
    <location>
        <begin position="1"/>
        <end position="51"/>
    </location>
</feature>
<feature type="compositionally biased region" description="Basic and acidic residues" evidence="5">
    <location>
        <begin position="1418"/>
        <end position="1428"/>
    </location>
</feature>
<feature type="domain" description="PHD-type" evidence="6">
    <location>
        <begin position="1796"/>
        <end position="1907"/>
    </location>
</feature>
<dbReference type="PROSITE" id="PS51805">
    <property type="entry name" value="EPHD"/>
    <property type="match status" value="1"/>
</dbReference>
<feature type="region of interest" description="Disordered" evidence="5">
    <location>
        <begin position="932"/>
        <end position="986"/>
    </location>
</feature>
<feature type="region of interest" description="Disordered" evidence="5">
    <location>
        <begin position="449"/>
        <end position="507"/>
    </location>
</feature>
<dbReference type="PANTHER" id="PTHR14955">
    <property type="entry name" value="RETINOIC ACID INDUCED 1/TRANSCRIPTION FACTOR 20"/>
    <property type="match status" value="1"/>
</dbReference>
<comment type="caution">
    <text evidence="7">The sequence shown here is derived from an EMBL/GenBank/DDBJ whole genome shotgun (WGS) entry which is preliminary data.</text>
</comment>
<feature type="compositionally biased region" description="Polar residues" evidence="5">
    <location>
        <begin position="392"/>
        <end position="405"/>
    </location>
</feature>
<feature type="compositionally biased region" description="Basic and acidic residues" evidence="5">
    <location>
        <begin position="460"/>
        <end position="475"/>
    </location>
</feature>
<organism evidence="7 8">
    <name type="scientific">Conger conger</name>
    <name type="common">Conger eel</name>
    <name type="synonym">Muraena conger</name>
    <dbReference type="NCBI Taxonomy" id="82655"/>
    <lineage>
        <taxon>Eukaryota</taxon>
        <taxon>Metazoa</taxon>
        <taxon>Chordata</taxon>
        <taxon>Craniata</taxon>
        <taxon>Vertebrata</taxon>
        <taxon>Euteleostomi</taxon>
        <taxon>Actinopterygii</taxon>
        <taxon>Neopterygii</taxon>
        <taxon>Teleostei</taxon>
        <taxon>Anguilliformes</taxon>
        <taxon>Congridae</taxon>
        <taxon>Conger</taxon>
    </lineage>
</organism>
<feature type="region of interest" description="Disordered" evidence="5">
    <location>
        <begin position="234"/>
        <end position="282"/>
    </location>
</feature>
<dbReference type="InterPro" id="IPR034732">
    <property type="entry name" value="EPHD"/>
</dbReference>
<feature type="compositionally biased region" description="Low complexity" evidence="5">
    <location>
        <begin position="1510"/>
        <end position="1521"/>
    </location>
</feature>
<feature type="region of interest" description="Disordered" evidence="5">
    <location>
        <begin position="156"/>
        <end position="211"/>
    </location>
</feature>
<gene>
    <name evidence="7" type="ORF">COCON_G00205280</name>
</gene>
<feature type="compositionally biased region" description="Polar residues" evidence="5">
    <location>
        <begin position="331"/>
        <end position="340"/>
    </location>
</feature>
<feature type="region of interest" description="Disordered" evidence="5">
    <location>
        <begin position="1126"/>
        <end position="1150"/>
    </location>
</feature>
<reference evidence="7" key="1">
    <citation type="journal article" date="2023" name="Science">
        <title>Genome structures resolve the early diversification of teleost fishes.</title>
        <authorList>
            <person name="Parey E."/>
            <person name="Louis A."/>
            <person name="Montfort J."/>
            <person name="Bouchez O."/>
            <person name="Roques C."/>
            <person name="Iampietro C."/>
            <person name="Lluch J."/>
            <person name="Castinel A."/>
            <person name="Donnadieu C."/>
            <person name="Desvignes T."/>
            <person name="Floi Bucao C."/>
            <person name="Jouanno E."/>
            <person name="Wen M."/>
            <person name="Mejri S."/>
            <person name="Dirks R."/>
            <person name="Jansen H."/>
            <person name="Henkel C."/>
            <person name="Chen W.J."/>
            <person name="Zahm M."/>
            <person name="Cabau C."/>
            <person name="Klopp C."/>
            <person name="Thompson A.W."/>
            <person name="Robinson-Rechavi M."/>
            <person name="Braasch I."/>
            <person name="Lecointre G."/>
            <person name="Bobe J."/>
            <person name="Postlethwait J.H."/>
            <person name="Berthelot C."/>
            <person name="Roest Crollius H."/>
            <person name="Guiguen Y."/>
        </authorList>
    </citation>
    <scope>NUCLEOTIDE SEQUENCE</scope>
    <source>
        <strain evidence="7">Concon-B</strain>
    </source>
</reference>
<name>A0A9Q1CZI1_CONCO</name>
<sequence length="1909" mass="209150">MQSFRERSGFHGNQHCYQQEPHHESASRLEGYRHHHGGRRGYESHPHTVAPGSKDCYSLQAFPGYGAGDSAPPKKQYKEGKVSVLTQQQQHLQQTGYTNHNHIMGPAYPAQYLNEGNLQQKWPDTPHLPHYDQEGGTVGTPSGSQYLEQNMLAVPQGQCPHSSQQPTPVYGSHHQRPLPRDASPSPAIHSQGRLHFPQQPQPLPLPGPTQAYMDKCSPLPHCYKGYPVPPAAQYNRQLGGSSSSAGGGLKPSPYRSQNSYAYPQPPSRAGYEQLQGPQGMPAAQEGLSKYQHFGQLQQNYCLSDVSVRSPEQYYQNCSPGSGHSPARSMGRSPSYSSTPSPLMVSSESFQYSQQQQPPIVSTGPAPSSSSASSSSSSGLQEQGLLIPPHSHAPQSTSHQKPSYTTTAKERFPEKLLSNPSLWSLNALTSQVESISNNVQQLLLSEALVGSRRASRRGGSKKADDYKSQPRMHEDASCSDSQDRGPQPEVYGTPQSTPAELQELGYSSSSDEQLERSYYYCGQRQTRSPVVPAPVNSQHALDAISSCSLTSPDNISTKSEDSLCALQSVDGAGSGAGVQSILHGECLDSMPQLATTQTGGNGNVTQVKNVGEEVVSLHGGVVIPSPIRPHQCSSLDMHSLRETLKKNIEESAWSLVEEKEADKEKGTIGHDIRPEVTNRQQQGDWPDDEKCPSVFHKVDKVPMCKNFPSDLEDNIYHDLQSQYYSDQSERASKASHALGYSCDKDIVPEVKSETYKSEAPTDYDTLEKTDPFIWRDDLRHQEQYLPAKEEDTGQHQQFGSEVEHFEEKLLSVIGDEKQEIPEEQCPVPHDQMAPEERLENRNSPSSQNGVSGRLLSCDVGEIHGSAKEPGDEQQPGVNAAGTESAVGEKRPAIRENLTSSYSTETVFPLQGEQAVPATQVRGHIEHRDAEVLEPDSPQLPGKSVMHPAPSWADTPPSPKKGDDDIEPGISCPSAVMPSPSAKSEPVALSSNLGALHRKHTRGRRGRPGRPAHIGARMHALVTTEDKEVSTVTASSKVMLFPDESIGISSKDICSQTPKISASEGFPSRMRTRSFTTQAIPKVCAHLKRRPGPKPSVDCPATNPPPPPNCPISKIKCMKQRDLVKDTWGPTKAKRGLGLTSQPDENQDTPSLPVVLPAKDQKSMVLPAKDQKSMVLRSRKQTEDIPVKEKEKKGTVCGSPKKPKETKKQKVISSNDQDGVISKPNLSNTLTLGKLTKAVPPVSKRKSSCQSPVPLKKQRGVKVKKMKAHEPPIETKVIGVRGPKRKLKGGEHLKTSFLTKDPPLLTSDIADLSSVPPQHPTKTKYLPPRKGRGLKYEAMVQKITSPGLKKQVLNPQVEDVVQGDPAPKAATSTLQTLKEKEMPTPVEVKVEEGGDSWSVATGREVEACIKGATVGRRRGRPAEPRDRPEVPLDPVPEATSLILNMPRLAKQRAIKNNREMHLKQRRRRKKGPPSAEQQDPTSVPPPLSTLPPDPTHTIPLDPAAPICTEQMTEAPQTTTIPTTSVCKRGRPPRLPPMKRGCGKGFGKQNSKKAVAVTITGPKKKLKQNTETLSVKTTQKVHKPKVRHRKYCITHIVDTTAEEDKWPEVPLKGKSQESKRVTRKSFKPYVCIDSSDELPSHCVIINRPEEEMHLLQDRRRRKKSSVNVTATSNLAAAPSFCHAMLQGPLVNAGLSGRSLTCCLCGKPANYRELGDLCGPYYEEDSVPRKALSFTLKLEHGEGGELAGESGTVVPNTSPPKSDSFKNPGRWGRGSPGKLRRMGRVLGVGRTRRPSFREQYRRLRLLQGEGQGWGRAGLRTLQMEAEAKEHWAHEACAVWTRKVMLIAGKLYGLTEATQAATQMCCSACQNVGASISCCREGCPQIFHFVCAKDIGCLFHEDNFSLTCVEHKDM</sequence>
<feature type="region of interest" description="Disordered" evidence="5">
    <location>
        <begin position="861"/>
        <end position="892"/>
    </location>
</feature>
<evidence type="ECO:0000313" key="7">
    <source>
        <dbReference type="EMBL" id="KAJ8253916.1"/>
    </source>
</evidence>
<dbReference type="GO" id="GO:0008270">
    <property type="term" value="F:zinc ion binding"/>
    <property type="evidence" value="ECO:0007669"/>
    <property type="project" value="UniProtKB-KW"/>
</dbReference>
<dbReference type="EMBL" id="JAFJMO010000016">
    <property type="protein sequence ID" value="KAJ8253916.1"/>
    <property type="molecule type" value="Genomic_DNA"/>
</dbReference>
<dbReference type="Proteomes" id="UP001152803">
    <property type="component" value="Unassembled WGS sequence"/>
</dbReference>
<feature type="compositionally biased region" description="Low complexity" evidence="5">
    <location>
        <begin position="345"/>
        <end position="356"/>
    </location>
</feature>
<dbReference type="GO" id="GO:0005634">
    <property type="term" value="C:nucleus"/>
    <property type="evidence" value="ECO:0007669"/>
    <property type="project" value="TreeGrafter"/>
</dbReference>
<protein>
    <recommendedName>
        <fullName evidence="6">PHD-type domain-containing protein</fullName>
    </recommendedName>
</protein>
<feature type="region of interest" description="Disordered" evidence="5">
    <location>
        <begin position="1407"/>
        <end position="1546"/>
    </location>
</feature>
<evidence type="ECO:0000256" key="3">
    <source>
        <dbReference type="ARBA" id="ARBA00022771"/>
    </source>
</evidence>
<feature type="region of interest" description="Disordered" evidence="5">
    <location>
        <begin position="1739"/>
        <end position="1772"/>
    </location>
</feature>
<evidence type="ECO:0000313" key="8">
    <source>
        <dbReference type="Proteomes" id="UP001152803"/>
    </source>
</evidence>
<feature type="compositionally biased region" description="Polar residues" evidence="5">
    <location>
        <begin position="840"/>
        <end position="849"/>
    </location>
</feature>
<keyword evidence="4" id="KW-0862">Zinc</keyword>
<evidence type="ECO:0000259" key="6">
    <source>
        <dbReference type="PROSITE" id="PS51805"/>
    </source>
</evidence>
<feature type="compositionally biased region" description="Basic residues" evidence="5">
    <location>
        <begin position="1254"/>
        <end position="1265"/>
    </location>
</feature>
<feature type="compositionally biased region" description="Polar residues" evidence="5">
    <location>
        <begin position="1137"/>
        <end position="1148"/>
    </location>
</feature>
<dbReference type="Pfam" id="PF13832">
    <property type="entry name" value="zf-HC5HC2H_2"/>
    <property type="match status" value="1"/>
</dbReference>
<feature type="region of interest" description="Disordered" evidence="5">
    <location>
        <begin position="1171"/>
        <end position="1330"/>
    </location>
</feature>
<evidence type="ECO:0000256" key="4">
    <source>
        <dbReference type="ARBA" id="ARBA00022833"/>
    </source>
</evidence>
<feature type="region of interest" description="Disordered" evidence="5">
    <location>
        <begin position="1373"/>
        <end position="1395"/>
    </location>
</feature>
<dbReference type="InterPro" id="IPR052440">
    <property type="entry name" value="Trans_Reg/Chrom_Remod"/>
</dbReference>
<accession>A0A9Q1CZI1</accession>
<feature type="compositionally biased region" description="Basic residues" evidence="5">
    <location>
        <begin position="994"/>
        <end position="1008"/>
    </location>
</feature>
<evidence type="ECO:0000256" key="5">
    <source>
        <dbReference type="SAM" id="MobiDB-lite"/>
    </source>
</evidence>
<keyword evidence="8" id="KW-1185">Reference proteome</keyword>
<feature type="region of interest" description="Disordered" evidence="5">
    <location>
        <begin position="833"/>
        <end position="852"/>
    </location>
</feature>
<feature type="region of interest" description="Disordered" evidence="5">
    <location>
        <begin position="659"/>
        <end position="690"/>
    </location>
</feature>
<proteinExistence type="predicted"/>
<evidence type="ECO:0000256" key="2">
    <source>
        <dbReference type="ARBA" id="ARBA00022723"/>
    </source>
</evidence>